<dbReference type="EMBL" id="BRXZ01004669">
    <property type="protein sequence ID" value="GMH53399.1"/>
    <property type="molecule type" value="Genomic_DNA"/>
</dbReference>
<keyword evidence="3" id="KW-1185">Reference proteome</keyword>
<accession>A0A9W6ZFE7</accession>
<reference evidence="2" key="1">
    <citation type="submission" date="2022-07" db="EMBL/GenBank/DDBJ databases">
        <title>Genome analysis of Parmales, a sister group of diatoms, reveals the evolutionary specialization of diatoms from phago-mixotrophs to photoautotrophs.</title>
        <authorList>
            <person name="Ban H."/>
            <person name="Sato S."/>
            <person name="Yoshikawa S."/>
            <person name="Kazumasa Y."/>
            <person name="Nakamura Y."/>
            <person name="Ichinomiya M."/>
            <person name="Saitoh K."/>
            <person name="Sato N."/>
            <person name="Blanc-Mathieu R."/>
            <person name="Endo H."/>
            <person name="Kuwata A."/>
            <person name="Ogata H."/>
        </authorList>
    </citation>
    <scope>NUCLEOTIDE SEQUENCE</scope>
</reference>
<dbReference type="GO" id="GO:0003729">
    <property type="term" value="F:mRNA binding"/>
    <property type="evidence" value="ECO:0007669"/>
    <property type="project" value="InterPro"/>
</dbReference>
<evidence type="ECO:0000313" key="3">
    <source>
        <dbReference type="Proteomes" id="UP001165082"/>
    </source>
</evidence>
<dbReference type="SUPFAM" id="SSF48464">
    <property type="entry name" value="ENTH/VHS domain"/>
    <property type="match status" value="1"/>
</dbReference>
<dbReference type="GO" id="GO:0005737">
    <property type="term" value="C:cytoplasm"/>
    <property type="evidence" value="ECO:0007669"/>
    <property type="project" value="TreeGrafter"/>
</dbReference>
<dbReference type="GO" id="GO:0005849">
    <property type="term" value="C:mRNA cleavage factor complex"/>
    <property type="evidence" value="ECO:0007669"/>
    <property type="project" value="TreeGrafter"/>
</dbReference>
<dbReference type="InterPro" id="IPR045154">
    <property type="entry name" value="PCF11-like"/>
</dbReference>
<dbReference type="GO" id="GO:0000993">
    <property type="term" value="F:RNA polymerase II complex binding"/>
    <property type="evidence" value="ECO:0007669"/>
    <property type="project" value="InterPro"/>
</dbReference>
<dbReference type="SMART" id="SM00582">
    <property type="entry name" value="RPR"/>
    <property type="match status" value="1"/>
</dbReference>
<dbReference type="Gene3D" id="1.25.40.90">
    <property type="match status" value="1"/>
</dbReference>
<dbReference type="GO" id="GO:0006369">
    <property type="term" value="P:termination of RNA polymerase II transcription"/>
    <property type="evidence" value="ECO:0007669"/>
    <property type="project" value="InterPro"/>
</dbReference>
<sequence>MEDDDLTALTSQLSELGSHPDKALINAITMLAEDYADDSLGANEFYDIIRTRMVSASTSDIFKLPLVYLVDSILNNAKGEFISVVGETITSVFFSVYSKIDDNSKKKFARLLSIWKKN</sequence>
<dbReference type="GO" id="GO:0031124">
    <property type="term" value="P:mRNA 3'-end processing"/>
    <property type="evidence" value="ECO:0007669"/>
    <property type="project" value="InterPro"/>
</dbReference>
<proteinExistence type="predicted"/>
<dbReference type="PROSITE" id="PS51391">
    <property type="entry name" value="CID"/>
    <property type="match status" value="1"/>
</dbReference>
<protein>
    <recommendedName>
        <fullName evidence="1">CID domain-containing protein</fullName>
    </recommendedName>
</protein>
<dbReference type="PANTHER" id="PTHR15921">
    <property type="entry name" value="PRE-MRNA CLEAVAGE COMPLEX II"/>
    <property type="match status" value="1"/>
</dbReference>
<evidence type="ECO:0000259" key="1">
    <source>
        <dbReference type="PROSITE" id="PS51391"/>
    </source>
</evidence>
<dbReference type="InterPro" id="IPR008942">
    <property type="entry name" value="ENTH_VHS"/>
</dbReference>
<feature type="domain" description="CID" evidence="1">
    <location>
        <begin position="1"/>
        <end position="118"/>
    </location>
</feature>
<dbReference type="InterPro" id="IPR006569">
    <property type="entry name" value="CID_dom"/>
</dbReference>
<dbReference type="PANTHER" id="PTHR15921:SF3">
    <property type="entry name" value="PRE-MRNA CLEAVAGE COMPLEX 2 PROTEIN PCF11"/>
    <property type="match status" value="1"/>
</dbReference>
<evidence type="ECO:0000313" key="2">
    <source>
        <dbReference type="EMBL" id="GMH53399.1"/>
    </source>
</evidence>
<name>A0A9W6ZFE7_9STRA</name>
<gene>
    <name evidence="2" type="ORF">TrRE_jg8759</name>
</gene>
<feature type="non-terminal residue" evidence="2">
    <location>
        <position position="1"/>
    </location>
</feature>
<dbReference type="AlphaFoldDB" id="A0A9W6ZFE7"/>
<dbReference type="OrthoDB" id="343582at2759"/>
<comment type="caution">
    <text evidence="2">The sequence shown here is derived from an EMBL/GenBank/DDBJ whole genome shotgun (WGS) entry which is preliminary data.</text>
</comment>
<dbReference type="Proteomes" id="UP001165082">
    <property type="component" value="Unassembled WGS sequence"/>
</dbReference>
<organism evidence="2 3">
    <name type="scientific">Triparma retinervis</name>
    <dbReference type="NCBI Taxonomy" id="2557542"/>
    <lineage>
        <taxon>Eukaryota</taxon>
        <taxon>Sar</taxon>
        <taxon>Stramenopiles</taxon>
        <taxon>Ochrophyta</taxon>
        <taxon>Bolidophyceae</taxon>
        <taxon>Parmales</taxon>
        <taxon>Triparmaceae</taxon>
        <taxon>Triparma</taxon>
    </lineage>
</organism>
<dbReference type="Pfam" id="PF04818">
    <property type="entry name" value="CID"/>
    <property type="match status" value="1"/>
</dbReference>